<dbReference type="OrthoDB" id="9763676at2"/>
<organism evidence="1 2">
    <name type="scientific">Paraburkholderia bryophila</name>
    <dbReference type="NCBI Taxonomy" id="420952"/>
    <lineage>
        <taxon>Bacteria</taxon>
        <taxon>Pseudomonadati</taxon>
        <taxon>Pseudomonadota</taxon>
        <taxon>Betaproteobacteria</taxon>
        <taxon>Burkholderiales</taxon>
        <taxon>Burkholderiaceae</taxon>
        <taxon>Paraburkholderia</taxon>
    </lineage>
</organism>
<evidence type="ECO:0000313" key="1">
    <source>
        <dbReference type="EMBL" id="RAS28816.1"/>
    </source>
</evidence>
<evidence type="ECO:0000313" key="2">
    <source>
        <dbReference type="Proteomes" id="UP000248918"/>
    </source>
</evidence>
<dbReference type="EMBL" id="QLTK01000011">
    <property type="protein sequence ID" value="RAS28816.1"/>
    <property type="molecule type" value="Genomic_DNA"/>
</dbReference>
<dbReference type="PANTHER" id="PTHR35370">
    <property type="entry name" value="CYTOPLASMIC PROTEIN-RELATED-RELATED"/>
    <property type="match status" value="1"/>
</dbReference>
<dbReference type="NCBIfam" id="TIGR03359">
    <property type="entry name" value="VI_chp_6"/>
    <property type="match status" value="1"/>
</dbReference>
<accession>A0A329C1L7</accession>
<dbReference type="Pfam" id="PF05947">
    <property type="entry name" value="T6SS_TssF"/>
    <property type="match status" value="1"/>
</dbReference>
<sequence length="602" mass="65309">MDELLPDYEHELALLRGSLGRFAQHFPKVAARLAISGDHSEDLHVERMIQSAALLNARSNARINDEVPEFARALLEVLYPEYLRPFPSCSIAQFMGSSALEKLTEPFVIRRGVELKARGSEYCFRTAHQVVLAPLRISHARYDPNATAPANVQLSQNTTGVMTLSLAALSPGQQLGTAIPQTVRVFVEGPRTTVAATIDTLLQRAKVAFVEADGNGRWIELPTVPLSAAGFGNDEALIERADGGQSPFRLLLEYFAFPDRFDFIDIDFAALRRKTGPCERLSLHLPVSGLHRDSATARAMHCLAAANFRLFCTPVVNLFRRPAEPVSLKDTPMSFYPVVPQALNALEVAVYSVDAVRATQGSVVTHIESYPSLSHGGNLYWLAERDTRPGRFTAGQGTLLSLIDRDGEPVQPSAEQIDAELTCTNGNLPASLSFGNPAGDLIYGDKALAGSIMMLRRPGASLPLAVTRGRLWKLLSMISAGPVSLDQSGLPALKGLLAQHVSSPSTATARHIEGIVGLARESVMEWMPMKPSPMMVRGIRVRVTIDDAAFAGHAISTFVRVLESVLVRYAPINSFAQLVLISQQNGAELARGSQLPGQIPMI</sequence>
<reference evidence="1 2" key="1">
    <citation type="submission" date="2018-06" db="EMBL/GenBank/DDBJ databases">
        <title>Genomic Encyclopedia of Type Strains, Phase III (KMG-III): the genomes of soil and plant-associated and newly described type strains.</title>
        <authorList>
            <person name="Whitman W."/>
        </authorList>
    </citation>
    <scope>NUCLEOTIDE SEQUENCE [LARGE SCALE GENOMIC DNA]</scope>
    <source>
        <strain evidence="1 2">LMG 23644</strain>
    </source>
</reference>
<protein>
    <submittedName>
        <fullName evidence="1">Type VI secretion system protein ImpG</fullName>
    </submittedName>
</protein>
<dbReference type="Proteomes" id="UP000248918">
    <property type="component" value="Unassembled WGS sequence"/>
</dbReference>
<dbReference type="AlphaFoldDB" id="A0A329C1L7"/>
<name>A0A329C1L7_9BURK</name>
<proteinExistence type="predicted"/>
<dbReference type="RefSeq" id="WP_111932727.1">
    <property type="nucleotide sequence ID" value="NZ_CADFFP010000014.1"/>
</dbReference>
<comment type="caution">
    <text evidence="1">The sequence shown here is derived from an EMBL/GenBank/DDBJ whole genome shotgun (WGS) entry which is preliminary data.</text>
</comment>
<dbReference type="PANTHER" id="PTHR35370:SF1">
    <property type="entry name" value="TYPE VI SECRETION SYSTEM COMPONENT TSSF1"/>
    <property type="match status" value="1"/>
</dbReference>
<gene>
    <name evidence="1" type="ORF">BX591_11195</name>
</gene>
<dbReference type="PIRSF" id="PIRSF028304">
    <property type="entry name" value="UCP028304"/>
    <property type="match status" value="1"/>
</dbReference>
<dbReference type="InterPro" id="IPR010272">
    <property type="entry name" value="T6SS_TssF"/>
</dbReference>